<evidence type="ECO:0000256" key="1">
    <source>
        <dbReference type="ARBA" id="ARBA00022679"/>
    </source>
</evidence>
<sequence length="273" mass="31303">MLNNNVVNQQLSACLEILTNVLGADLLGVYLYGSYLVGGLQKYSDIDLFVITNRSTTTEEKIELTNHLLQISGIYMKGTKPPIEMTFVEKAAVNPWHYPPLFDFQYGEWLRESFEMGNFEPWQSREMPDLALIITQILLKSHTLWGEEPEQLLVPVPYQDFIKAMLNDVDRLAADLEEDTRNVLLTIARIWSTLETNMISSKPDAADWVIERLPSKYRPVMKRAKSICTGDEEEHWDDLDGFVKTCADFMLSRINERKLSINLKAPSNQIKLA</sequence>
<dbReference type="Proteomes" id="UP000054858">
    <property type="component" value="Unassembled WGS sequence"/>
</dbReference>
<dbReference type="InterPro" id="IPR025184">
    <property type="entry name" value="AadA_C"/>
</dbReference>
<evidence type="ECO:0000259" key="8">
    <source>
        <dbReference type="Pfam" id="PF13427"/>
    </source>
</evidence>
<dbReference type="PATRIC" id="fig|29423.5.peg.2575"/>
<comment type="catalytic activity">
    <reaction evidence="6 7">
        <text>streptomycin + ATP = 3''-O-adenylylstreptomycin + diphosphate</text>
        <dbReference type="Rhea" id="RHEA:20245"/>
        <dbReference type="ChEBI" id="CHEBI:30616"/>
        <dbReference type="ChEBI" id="CHEBI:33019"/>
        <dbReference type="ChEBI" id="CHEBI:58007"/>
        <dbReference type="ChEBI" id="CHEBI:58605"/>
        <dbReference type="EC" id="2.7.7.47"/>
    </reaction>
</comment>
<dbReference type="AlphaFoldDB" id="A0A0W0WYB4"/>
<organism evidence="10 11">
    <name type="scientific">Legionella oakridgensis</name>
    <dbReference type="NCBI Taxonomy" id="29423"/>
    <lineage>
        <taxon>Bacteria</taxon>
        <taxon>Pseudomonadati</taxon>
        <taxon>Pseudomonadota</taxon>
        <taxon>Gammaproteobacteria</taxon>
        <taxon>Legionellales</taxon>
        <taxon>Legionellaceae</taxon>
        <taxon>Legionella</taxon>
    </lineage>
</organism>
<dbReference type="InterPro" id="IPR024172">
    <property type="entry name" value="AadA/Aad9"/>
</dbReference>
<proteinExistence type="predicted"/>
<evidence type="ECO:0000256" key="7">
    <source>
        <dbReference type="PIRNR" id="PIRNR000819"/>
    </source>
</evidence>
<keyword evidence="7 10" id="KW-0548">Nucleotidyltransferase</keyword>
<keyword evidence="7" id="KW-0547">Nucleotide-binding</keyword>
<gene>
    <name evidence="10" type="primary">ant1_2</name>
    <name evidence="10" type="ORF">Loak_2451</name>
</gene>
<keyword evidence="1 7" id="KW-0808">Transferase</keyword>
<dbReference type="EMBL" id="LNYP01000031">
    <property type="protein sequence ID" value="KTD37315.1"/>
    <property type="molecule type" value="Genomic_DNA"/>
</dbReference>
<dbReference type="GO" id="GO:0009012">
    <property type="term" value="F:aminoglycoside 3''-adenylyltransferase activity"/>
    <property type="evidence" value="ECO:0007669"/>
    <property type="project" value="UniProtKB-EC"/>
</dbReference>
<evidence type="ECO:0000256" key="6">
    <source>
        <dbReference type="ARBA" id="ARBA00048566"/>
    </source>
</evidence>
<name>A0A0W0WYB4_9GAMM</name>
<comment type="caution">
    <text evidence="10">The sequence shown here is derived from an EMBL/GenBank/DDBJ whole genome shotgun (WGS) entry which is preliminary data.</text>
</comment>
<keyword evidence="7" id="KW-0067">ATP-binding</keyword>
<dbReference type="Pfam" id="PF13427">
    <property type="entry name" value="AadA_C"/>
    <property type="match status" value="1"/>
</dbReference>
<comment type="catalytic activity">
    <reaction evidence="5 7">
        <text>spectinomycin + ATP = 9-O-adenylylspectinomycin + diphosphate</text>
        <dbReference type="Rhea" id="RHEA:63228"/>
        <dbReference type="ChEBI" id="CHEBI:30616"/>
        <dbReference type="ChEBI" id="CHEBI:33019"/>
        <dbReference type="ChEBI" id="CHEBI:146260"/>
        <dbReference type="ChEBI" id="CHEBI:146261"/>
    </reaction>
</comment>
<dbReference type="GO" id="GO:0005524">
    <property type="term" value="F:ATP binding"/>
    <property type="evidence" value="ECO:0007669"/>
    <property type="project" value="UniProtKB-KW"/>
</dbReference>
<accession>A0A0W0WYB4</accession>
<dbReference type="CDD" id="cd05403">
    <property type="entry name" value="NT_KNTase_like"/>
    <property type="match status" value="1"/>
</dbReference>
<dbReference type="SUPFAM" id="SSF81301">
    <property type="entry name" value="Nucleotidyltransferase"/>
    <property type="match status" value="1"/>
</dbReference>
<protein>
    <recommendedName>
        <fullName evidence="4 7">Aminoglycoside (3'') (9) adenylyltransferase</fullName>
        <ecNumber evidence="3 7">2.7.7.47</ecNumber>
    </recommendedName>
</protein>
<evidence type="ECO:0000256" key="4">
    <source>
        <dbReference type="ARBA" id="ARBA00035252"/>
    </source>
</evidence>
<reference evidence="10 11" key="1">
    <citation type="submission" date="2015-11" db="EMBL/GenBank/DDBJ databases">
        <title>Genomic analysis of 38 Legionella species identifies large and diverse effector repertoires.</title>
        <authorList>
            <person name="Burstein D."/>
            <person name="Amaro F."/>
            <person name="Zusman T."/>
            <person name="Lifshitz Z."/>
            <person name="Cohen O."/>
            <person name="Gilbert J.A."/>
            <person name="Pupko T."/>
            <person name="Shuman H.A."/>
            <person name="Segal G."/>
        </authorList>
    </citation>
    <scope>NUCLEOTIDE SEQUENCE [LARGE SCALE GENOMIC DNA]</scope>
    <source>
        <strain evidence="10 11">Oak Ridge-10</strain>
    </source>
</reference>
<evidence type="ECO:0000256" key="3">
    <source>
        <dbReference type="ARBA" id="ARBA00035126"/>
    </source>
</evidence>
<evidence type="ECO:0000313" key="11">
    <source>
        <dbReference type="Proteomes" id="UP000054858"/>
    </source>
</evidence>
<keyword evidence="2 7" id="KW-0046">Antibiotic resistance</keyword>
<dbReference type="PIRSF" id="PIRSF000819">
    <property type="entry name" value="Streptomycin_3-adenylyltransf"/>
    <property type="match status" value="1"/>
</dbReference>
<evidence type="ECO:0000256" key="2">
    <source>
        <dbReference type="ARBA" id="ARBA00023251"/>
    </source>
</evidence>
<dbReference type="Gene3D" id="3.30.460.10">
    <property type="entry name" value="Beta Polymerase, domain 2"/>
    <property type="match status" value="1"/>
</dbReference>
<dbReference type="InterPro" id="IPR041633">
    <property type="entry name" value="Polbeta"/>
</dbReference>
<dbReference type="Pfam" id="PF18765">
    <property type="entry name" value="Polbeta"/>
    <property type="match status" value="1"/>
</dbReference>
<dbReference type="GO" id="GO:0070566">
    <property type="term" value="F:adenylyltransferase activity"/>
    <property type="evidence" value="ECO:0007669"/>
    <property type="project" value="InterPro"/>
</dbReference>
<evidence type="ECO:0000259" key="9">
    <source>
        <dbReference type="Pfam" id="PF18765"/>
    </source>
</evidence>
<feature type="domain" description="Adenylyltransferase AadA C-terminal" evidence="8">
    <location>
        <begin position="151"/>
        <end position="252"/>
    </location>
</feature>
<dbReference type="EC" id="2.7.7.47" evidence="3 7"/>
<evidence type="ECO:0000313" key="10">
    <source>
        <dbReference type="EMBL" id="KTD37315.1"/>
    </source>
</evidence>
<dbReference type="GO" id="GO:0046677">
    <property type="term" value="P:response to antibiotic"/>
    <property type="evidence" value="ECO:0007669"/>
    <property type="project" value="UniProtKB-KW"/>
</dbReference>
<feature type="domain" description="Polymerase beta nucleotidyltransferase" evidence="9">
    <location>
        <begin position="26"/>
        <end position="71"/>
    </location>
</feature>
<evidence type="ECO:0000256" key="5">
    <source>
        <dbReference type="ARBA" id="ARBA00047831"/>
    </source>
</evidence>
<dbReference type="NCBIfam" id="NF010309">
    <property type="entry name" value="PRK13746.1"/>
    <property type="match status" value="1"/>
</dbReference>
<dbReference type="InterPro" id="IPR043519">
    <property type="entry name" value="NT_sf"/>
</dbReference>